<accession>A0ABV8JCF4</accession>
<dbReference type="InterPro" id="IPR037883">
    <property type="entry name" value="Knr4/Smi1-like_sf"/>
</dbReference>
<dbReference type="EMBL" id="JBHSAP010000007">
    <property type="protein sequence ID" value="MFC4076160.1"/>
    <property type="molecule type" value="Genomic_DNA"/>
</dbReference>
<dbReference type="Pfam" id="PF14567">
    <property type="entry name" value="SUKH_5"/>
    <property type="match status" value="1"/>
</dbReference>
<organism evidence="2 3">
    <name type="scientific">Salinithrix halophila</name>
    <dbReference type="NCBI Taxonomy" id="1485204"/>
    <lineage>
        <taxon>Bacteria</taxon>
        <taxon>Bacillati</taxon>
        <taxon>Bacillota</taxon>
        <taxon>Bacilli</taxon>
        <taxon>Bacillales</taxon>
        <taxon>Thermoactinomycetaceae</taxon>
        <taxon>Salinithrix</taxon>
    </lineage>
</organism>
<dbReference type="Proteomes" id="UP001595843">
    <property type="component" value="Unassembled WGS sequence"/>
</dbReference>
<sequence>MEKEKILEMIREYGESHDFTGSVDETRIEQIEKMLEVPLPEDYKWFVRNFGHGGIAGVEILGVAKTEIPPCVRYTHRYREYGLPHSLVVIENCDEWVYCLETNEISNGKCPVIDWDRLGNIGVQKYENFYKFLLDEFTEAVDNLDDD</sequence>
<evidence type="ECO:0000313" key="2">
    <source>
        <dbReference type="EMBL" id="MFC4076160.1"/>
    </source>
</evidence>
<dbReference type="SMART" id="SM00860">
    <property type="entry name" value="SMI1_KNR4"/>
    <property type="match status" value="1"/>
</dbReference>
<dbReference type="Gene3D" id="3.40.1580.10">
    <property type="entry name" value="SMI1/KNR4-like"/>
    <property type="match status" value="1"/>
</dbReference>
<comment type="caution">
    <text evidence="2">The sequence shown here is derived from an EMBL/GenBank/DDBJ whole genome shotgun (WGS) entry which is preliminary data.</text>
</comment>
<dbReference type="SUPFAM" id="SSF160631">
    <property type="entry name" value="SMI1/KNR4-like"/>
    <property type="match status" value="1"/>
</dbReference>
<reference evidence="3" key="1">
    <citation type="journal article" date="2019" name="Int. J. Syst. Evol. Microbiol.">
        <title>The Global Catalogue of Microorganisms (GCM) 10K type strain sequencing project: providing services to taxonomists for standard genome sequencing and annotation.</title>
        <authorList>
            <consortium name="The Broad Institute Genomics Platform"/>
            <consortium name="The Broad Institute Genome Sequencing Center for Infectious Disease"/>
            <person name="Wu L."/>
            <person name="Ma J."/>
        </authorList>
    </citation>
    <scope>NUCLEOTIDE SEQUENCE [LARGE SCALE GENOMIC DNA]</scope>
    <source>
        <strain evidence="3">IBRC-M 10813</strain>
    </source>
</reference>
<keyword evidence="3" id="KW-1185">Reference proteome</keyword>
<name>A0ABV8JCF4_9BACL</name>
<gene>
    <name evidence="2" type="ORF">ACFOUO_04980</name>
</gene>
<dbReference type="InterPro" id="IPR018958">
    <property type="entry name" value="Knr4/Smi1-like_dom"/>
</dbReference>
<evidence type="ECO:0000313" key="3">
    <source>
        <dbReference type="Proteomes" id="UP001595843"/>
    </source>
</evidence>
<evidence type="ECO:0000259" key="1">
    <source>
        <dbReference type="SMART" id="SM00860"/>
    </source>
</evidence>
<proteinExistence type="predicted"/>
<dbReference type="RefSeq" id="WP_380702755.1">
    <property type="nucleotide sequence ID" value="NZ_JBHSAP010000007.1"/>
</dbReference>
<protein>
    <submittedName>
        <fullName evidence="2">SMI1/KNR4 family protein</fullName>
    </submittedName>
</protein>
<feature type="domain" description="Knr4/Smi1-like" evidence="1">
    <location>
        <begin position="22"/>
        <end position="135"/>
    </location>
</feature>